<proteinExistence type="predicted"/>
<evidence type="ECO:0000313" key="2">
    <source>
        <dbReference type="Proteomes" id="UP000317715"/>
    </source>
</evidence>
<sequence length="108" mass="12284">MEAILFPTDMNHHHTYGLVSYIMIDDGLYPSAHNRRDPYALPAFDIRGQWVYPSRYNQHMAPQLPVYMFDGEYLVATGHGEEAAGLPVFEIRCMCMPQLAYGDPSSSQ</sequence>
<dbReference type="Proteomes" id="UP000317715">
    <property type="component" value="Unassembled WGS sequence"/>
</dbReference>
<dbReference type="GeneID" id="97299787"/>
<dbReference type="AlphaFoldDB" id="A0A4Y3NHA6"/>
<dbReference type="EMBL" id="BJMD01000023">
    <property type="protein sequence ID" value="GEB20593.1"/>
    <property type="molecule type" value="Genomic_DNA"/>
</dbReference>
<gene>
    <name evidence="1" type="ORF">AAU01_33480</name>
</gene>
<protein>
    <submittedName>
        <fullName evidence="1">Uncharacterized protein</fullName>
    </submittedName>
</protein>
<evidence type="ECO:0000313" key="1">
    <source>
        <dbReference type="EMBL" id="GEB20593.1"/>
    </source>
</evidence>
<reference evidence="1 2" key="1">
    <citation type="submission" date="2019-06" db="EMBL/GenBank/DDBJ databases">
        <title>Whole genome shotgun sequence of Paenarthrobacter aurescens NBRC 12136.</title>
        <authorList>
            <person name="Hosoyama A."/>
            <person name="Uohara A."/>
            <person name="Ohji S."/>
            <person name="Ichikawa N."/>
        </authorList>
    </citation>
    <scope>NUCLEOTIDE SEQUENCE [LARGE SCALE GENOMIC DNA]</scope>
    <source>
        <strain evidence="1 2">NBRC 12136</strain>
    </source>
</reference>
<organism evidence="1 2">
    <name type="scientific">Paenarthrobacter aurescens</name>
    <name type="common">Arthrobacter aurescens</name>
    <dbReference type="NCBI Taxonomy" id="43663"/>
    <lineage>
        <taxon>Bacteria</taxon>
        <taxon>Bacillati</taxon>
        <taxon>Actinomycetota</taxon>
        <taxon>Actinomycetes</taxon>
        <taxon>Micrococcales</taxon>
        <taxon>Micrococcaceae</taxon>
        <taxon>Paenarthrobacter</taxon>
    </lineage>
</organism>
<accession>A0A4Y3NHA6</accession>
<comment type="caution">
    <text evidence="1">The sequence shown here is derived from an EMBL/GenBank/DDBJ whole genome shotgun (WGS) entry which is preliminary data.</text>
</comment>
<name>A0A4Y3NHA6_PAEAU</name>
<keyword evidence="2" id="KW-1185">Reference proteome</keyword>
<dbReference type="RefSeq" id="WP_246095868.1">
    <property type="nucleotide sequence ID" value="NZ_BAAAWK010000001.1"/>
</dbReference>